<organism evidence="1 2">
    <name type="scientific">Luteolibacter soli</name>
    <dbReference type="NCBI Taxonomy" id="3135280"/>
    <lineage>
        <taxon>Bacteria</taxon>
        <taxon>Pseudomonadati</taxon>
        <taxon>Verrucomicrobiota</taxon>
        <taxon>Verrucomicrobiia</taxon>
        <taxon>Verrucomicrobiales</taxon>
        <taxon>Verrucomicrobiaceae</taxon>
        <taxon>Luteolibacter</taxon>
    </lineage>
</organism>
<protein>
    <submittedName>
        <fullName evidence="1">Uncharacterized protein</fullName>
    </submittedName>
</protein>
<evidence type="ECO:0000313" key="2">
    <source>
        <dbReference type="Proteomes" id="UP001371305"/>
    </source>
</evidence>
<proteinExistence type="predicted"/>
<name>A0ABU9APE3_9BACT</name>
<accession>A0ABU9APE3</accession>
<dbReference type="EMBL" id="JBBUKT010000001">
    <property type="protein sequence ID" value="MEK7949572.1"/>
    <property type="molecule type" value="Genomic_DNA"/>
</dbReference>
<sequence length="159" mass="17627">MTDEMVAQAADILAAEGAEEDGIGARVLDLAGDELLAKRLREWIREVFGRVMLLDAGHRIHFLDTFSVYTSDRKPVRIPNHAEPIVEIATRLAQDHLRRGRKEYVYRIAEGSAPVRSALPAIEQGVSLDGAVSASAFNGIPAEAYPDYPKSFWKRLLGR</sequence>
<gene>
    <name evidence="1" type="ORF">WKV53_03650</name>
</gene>
<comment type="caution">
    <text evidence="1">The sequence shown here is derived from an EMBL/GenBank/DDBJ whole genome shotgun (WGS) entry which is preliminary data.</text>
</comment>
<keyword evidence="2" id="KW-1185">Reference proteome</keyword>
<dbReference type="Proteomes" id="UP001371305">
    <property type="component" value="Unassembled WGS sequence"/>
</dbReference>
<evidence type="ECO:0000313" key="1">
    <source>
        <dbReference type="EMBL" id="MEK7949572.1"/>
    </source>
</evidence>
<dbReference type="RefSeq" id="WP_341402990.1">
    <property type="nucleotide sequence ID" value="NZ_JBBUKT010000001.1"/>
</dbReference>
<reference evidence="1 2" key="1">
    <citation type="submission" date="2024-04" db="EMBL/GenBank/DDBJ databases">
        <title>Luteolibacter sp. isolated from soil.</title>
        <authorList>
            <person name="An J."/>
        </authorList>
    </citation>
    <scope>NUCLEOTIDE SEQUENCE [LARGE SCALE GENOMIC DNA]</scope>
    <source>
        <strain evidence="1 2">Y139</strain>
    </source>
</reference>